<proteinExistence type="predicted"/>
<evidence type="ECO:0000313" key="3">
    <source>
        <dbReference type="Proteomes" id="UP001438953"/>
    </source>
</evidence>
<dbReference type="EMBL" id="JAYWLC010000003">
    <property type="protein sequence ID" value="MER5171296.1"/>
    <property type="molecule type" value="Genomic_DNA"/>
</dbReference>
<reference evidence="2 3" key="1">
    <citation type="submission" date="2024-06" db="EMBL/GenBank/DDBJ databases">
        <title>Thioclava kandeliae sp. nov. from a rhizosphere soil sample of Kandelia candel in a mangrove.</title>
        <authorList>
            <person name="Mu T."/>
        </authorList>
    </citation>
    <scope>NUCLEOTIDE SEQUENCE [LARGE SCALE GENOMIC DNA]</scope>
    <source>
        <strain evidence="2 3">CPCC 100088</strain>
    </source>
</reference>
<evidence type="ECO:0000256" key="1">
    <source>
        <dbReference type="SAM" id="SignalP"/>
    </source>
</evidence>
<dbReference type="Proteomes" id="UP001438953">
    <property type="component" value="Unassembled WGS sequence"/>
</dbReference>
<keyword evidence="3" id="KW-1185">Reference proteome</keyword>
<dbReference type="RefSeq" id="WP_350935541.1">
    <property type="nucleotide sequence ID" value="NZ_JAYWLC010000003.1"/>
</dbReference>
<protein>
    <submittedName>
        <fullName evidence="2">Uncharacterized protein</fullName>
    </submittedName>
</protein>
<accession>A0ABV1SEH1</accession>
<evidence type="ECO:0000313" key="2">
    <source>
        <dbReference type="EMBL" id="MER5171296.1"/>
    </source>
</evidence>
<comment type="caution">
    <text evidence="2">The sequence shown here is derived from an EMBL/GenBank/DDBJ whole genome shotgun (WGS) entry which is preliminary data.</text>
</comment>
<keyword evidence="1" id="KW-0732">Signal</keyword>
<name>A0ABV1SEH1_9RHOB</name>
<organism evidence="2 3">
    <name type="scientific">Thioclava kandeliae</name>
    <dbReference type="NCBI Taxonomy" id="3070818"/>
    <lineage>
        <taxon>Bacteria</taxon>
        <taxon>Pseudomonadati</taxon>
        <taxon>Pseudomonadota</taxon>
        <taxon>Alphaproteobacteria</taxon>
        <taxon>Rhodobacterales</taxon>
        <taxon>Paracoccaceae</taxon>
        <taxon>Thioclava</taxon>
    </lineage>
</organism>
<feature type="chain" id="PRO_5046042866" evidence="1">
    <location>
        <begin position="25"/>
        <end position="244"/>
    </location>
</feature>
<gene>
    <name evidence="2" type="ORF">VSX56_05845</name>
</gene>
<sequence length="244" mass="27363">MHTAFLATIALCLTTLCLAKPAGAGPWMREKGTAFLSFGHEFAGREAQWTSLYAEYGLSARNTLVLEYGRGEKSEEIWLGWQIPLLPPERHQKLSLGTWIGERKLDGEGVQMYGVGLNWGMGFTDPLWRKNGWLAAEFRHMRAPETVTYDPAAEGIDPMTLPDPSHLPSQSFSKLDLTVGWHLRQDWMGFGQLLLYKPENDDLSSSLAVSLVKDFRRAQLQIGMVAPLADGQEPRLKLALWSTF</sequence>
<feature type="signal peptide" evidence="1">
    <location>
        <begin position="1"/>
        <end position="24"/>
    </location>
</feature>